<evidence type="ECO:0000256" key="2">
    <source>
        <dbReference type="ARBA" id="ARBA00022801"/>
    </source>
</evidence>
<comment type="similarity">
    <text evidence="1">Belongs to the peptidase S33 family.</text>
</comment>
<reference evidence="6" key="1">
    <citation type="submission" date="2019-06" db="EMBL/GenBank/DDBJ databases">
        <authorList>
            <person name="Broberg M."/>
        </authorList>
    </citation>
    <scope>NUCLEOTIDE SEQUENCE [LARGE SCALE GENOMIC DNA]</scope>
</reference>
<name>A0A9N9ZLB8_9HYPO</name>
<dbReference type="Proteomes" id="UP000775872">
    <property type="component" value="Unassembled WGS sequence"/>
</dbReference>
<sequence>MGTLIREFIYLAGMFSCGVLTDGVPATSNLLSYPGERITWTPCGQAENHTLECSSIDVPMDHFNLQNPGNQTFNIPLIRLRGHDALEGRNLIVNPGGPGGSGLQYIYLKGAEINAIVGEGYHLVSFDPRGVNTSRPLASCYPDSQSRQRLSRVRNVDPVLDSGEIFAWADNYVQACADVMGEHGSYINTPQTAADMNSILDALGQESMAYWGFSYGSLLGQTYAALFPERSKRIIVDGIINIFNWYNGTVDYEMWTDTDTVFDGFFDECIKAGENCALSKFGMGSKEVLKKRVIDLGDQLKDQPEPAYINSARYGLIDDQKLFYDAIFPVLFNPASWHSFSLILASFMNGNATTMFSVFGSDSAYTATDDANSILHLNDAQTGPEYWPQDRKSFLDIILPGMNSSRWAKIHNVEYYKRQKWQLPKTHTFLPTQEMETAHPILILSTTYDPVCPLKSARVARGAFKNSRLIEVQGYGHCSSSLPSSCLTAYVRDFLYNGTLPERDIRCASEMEYFKPPTKRNLSPQMFGGDNLINDLYLAHLRRR</sequence>
<evidence type="ECO:0000313" key="6">
    <source>
        <dbReference type="Proteomes" id="UP000775872"/>
    </source>
</evidence>
<dbReference type="InterPro" id="IPR013595">
    <property type="entry name" value="Pept_S33_TAP-like_C"/>
</dbReference>
<keyword evidence="6" id="KW-1185">Reference proteome</keyword>
<dbReference type="InterPro" id="IPR029058">
    <property type="entry name" value="AB_hydrolase_fold"/>
</dbReference>
<dbReference type="EMBL" id="CABFOC020000074">
    <property type="protein sequence ID" value="CAH0057164.1"/>
    <property type="molecule type" value="Genomic_DNA"/>
</dbReference>
<dbReference type="OrthoDB" id="425534at2759"/>
<dbReference type="AlphaFoldDB" id="A0A9N9ZLB8"/>
<dbReference type="Pfam" id="PF08386">
    <property type="entry name" value="Abhydrolase_4"/>
    <property type="match status" value="1"/>
</dbReference>
<evidence type="ECO:0000256" key="1">
    <source>
        <dbReference type="ARBA" id="ARBA00010088"/>
    </source>
</evidence>
<dbReference type="GO" id="GO:0016787">
    <property type="term" value="F:hydrolase activity"/>
    <property type="evidence" value="ECO:0007669"/>
    <property type="project" value="UniProtKB-KW"/>
</dbReference>
<dbReference type="SUPFAM" id="SSF53474">
    <property type="entry name" value="alpha/beta-Hydrolases"/>
    <property type="match status" value="1"/>
</dbReference>
<organism evidence="5 6">
    <name type="scientific">Clonostachys solani</name>
    <dbReference type="NCBI Taxonomy" id="160281"/>
    <lineage>
        <taxon>Eukaryota</taxon>
        <taxon>Fungi</taxon>
        <taxon>Dikarya</taxon>
        <taxon>Ascomycota</taxon>
        <taxon>Pezizomycotina</taxon>
        <taxon>Sordariomycetes</taxon>
        <taxon>Hypocreomycetidae</taxon>
        <taxon>Hypocreales</taxon>
        <taxon>Bionectriaceae</taxon>
        <taxon>Clonostachys</taxon>
    </lineage>
</organism>
<dbReference type="InterPro" id="IPR000073">
    <property type="entry name" value="AB_hydrolase_1"/>
</dbReference>
<dbReference type="PANTHER" id="PTHR43248">
    <property type="entry name" value="2-SUCCINYL-6-HYDROXY-2,4-CYCLOHEXADIENE-1-CARBOXYLATE SYNTHASE"/>
    <property type="match status" value="1"/>
</dbReference>
<protein>
    <recommendedName>
        <fullName evidence="7">AB hydrolase-1 domain-containing protein</fullName>
    </recommendedName>
</protein>
<dbReference type="InterPro" id="IPR051601">
    <property type="entry name" value="Serine_prot/Carboxylest_S33"/>
</dbReference>
<evidence type="ECO:0000313" key="5">
    <source>
        <dbReference type="EMBL" id="CAH0057164.1"/>
    </source>
</evidence>
<evidence type="ECO:0000259" key="3">
    <source>
        <dbReference type="Pfam" id="PF00561"/>
    </source>
</evidence>
<feature type="domain" description="AB hydrolase-1" evidence="3">
    <location>
        <begin position="91"/>
        <end position="242"/>
    </location>
</feature>
<gene>
    <name evidence="5" type="ORF">CSOL1703_00006936</name>
</gene>
<dbReference type="Gene3D" id="3.40.50.1820">
    <property type="entry name" value="alpha/beta hydrolase"/>
    <property type="match status" value="1"/>
</dbReference>
<reference evidence="5 6" key="2">
    <citation type="submission" date="2021-10" db="EMBL/GenBank/DDBJ databases">
        <authorList>
            <person name="Piombo E."/>
        </authorList>
    </citation>
    <scope>NUCLEOTIDE SEQUENCE [LARGE SCALE GENOMIC DNA]</scope>
</reference>
<evidence type="ECO:0000259" key="4">
    <source>
        <dbReference type="Pfam" id="PF08386"/>
    </source>
</evidence>
<keyword evidence="2" id="KW-0378">Hydrolase</keyword>
<proteinExistence type="inferred from homology"/>
<feature type="domain" description="Peptidase S33 tripeptidyl aminopeptidase-like C-terminal" evidence="4">
    <location>
        <begin position="419"/>
        <end position="507"/>
    </location>
</feature>
<dbReference type="PANTHER" id="PTHR43248:SF25">
    <property type="entry name" value="AB HYDROLASE-1 DOMAIN-CONTAINING PROTEIN-RELATED"/>
    <property type="match status" value="1"/>
</dbReference>
<comment type="caution">
    <text evidence="5">The sequence shown here is derived from an EMBL/GenBank/DDBJ whole genome shotgun (WGS) entry which is preliminary data.</text>
</comment>
<dbReference type="Pfam" id="PF00561">
    <property type="entry name" value="Abhydrolase_1"/>
    <property type="match status" value="1"/>
</dbReference>
<accession>A0A9N9ZLB8</accession>
<evidence type="ECO:0008006" key="7">
    <source>
        <dbReference type="Google" id="ProtNLM"/>
    </source>
</evidence>